<organism evidence="2 3">
    <name type="scientific">Yanghanlia caeni</name>
    <dbReference type="NCBI Taxonomy" id="3064283"/>
    <lineage>
        <taxon>Bacteria</taxon>
        <taxon>Pseudomonadati</taxon>
        <taxon>Pseudomonadota</taxon>
        <taxon>Betaproteobacteria</taxon>
        <taxon>Burkholderiales</taxon>
        <taxon>Alcaligenaceae</taxon>
        <taxon>Yanghanlia</taxon>
    </lineage>
</organism>
<dbReference type="Pfam" id="PF01814">
    <property type="entry name" value="Hemerythrin"/>
    <property type="match status" value="1"/>
</dbReference>
<feature type="domain" description="Hemerythrin-like" evidence="1">
    <location>
        <begin position="16"/>
        <end position="132"/>
    </location>
</feature>
<proteinExistence type="predicted"/>
<comment type="caution">
    <text evidence="2">The sequence shown here is derived from an EMBL/GenBank/DDBJ whole genome shotgun (WGS) entry which is preliminary data.</text>
</comment>
<dbReference type="PANTHER" id="PTHR35585:SF1">
    <property type="entry name" value="HHE DOMAIN PROTEIN (AFU_ORTHOLOGUE AFUA_4G00730)"/>
    <property type="match status" value="1"/>
</dbReference>
<gene>
    <name evidence="2" type="ORF">Q8947_06380</name>
</gene>
<protein>
    <submittedName>
        <fullName evidence="2">Hemerythrin domain-containing protein</fullName>
    </submittedName>
</protein>
<name>A0ABU1D591_9BURK</name>
<accession>A0ABU1D591</accession>
<evidence type="ECO:0000313" key="2">
    <source>
        <dbReference type="EMBL" id="MDR4125609.1"/>
    </source>
</evidence>
<evidence type="ECO:0000259" key="1">
    <source>
        <dbReference type="Pfam" id="PF01814"/>
    </source>
</evidence>
<dbReference type="InterPro" id="IPR012312">
    <property type="entry name" value="Hemerythrin-like"/>
</dbReference>
<dbReference type="Gene3D" id="1.20.120.520">
    <property type="entry name" value="nmb1532 protein domain like"/>
    <property type="match status" value="1"/>
</dbReference>
<dbReference type="CDD" id="cd12108">
    <property type="entry name" value="Hr-like"/>
    <property type="match status" value="1"/>
</dbReference>
<evidence type="ECO:0000313" key="3">
    <source>
        <dbReference type="Proteomes" id="UP001232156"/>
    </source>
</evidence>
<sequence length="165" mass="19036">MAMNKSHLIAAQKSVIGMLIDDHRKVQKIFKDFESEEDPAKKQEMVIEACTDLTAHAEIEEQHFYPFLREADPEKFGDLLDEAKVEHASAKDLIAQLMQMSPEDDLYDAKFTVLGEYTNHHIKEEEDELFPEVAKGKYDLRELEQPMLETKEAVQSRATKELRLA</sequence>
<keyword evidence="3" id="KW-1185">Reference proteome</keyword>
<dbReference type="PANTHER" id="PTHR35585">
    <property type="entry name" value="HHE DOMAIN PROTEIN (AFU_ORTHOLOGUE AFUA_4G00730)"/>
    <property type="match status" value="1"/>
</dbReference>
<dbReference type="RefSeq" id="WP_347286791.1">
    <property type="nucleotide sequence ID" value="NZ_JAUZQE010000011.1"/>
</dbReference>
<dbReference type="EMBL" id="JAUZQE010000011">
    <property type="protein sequence ID" value="MDR4125609.1"/>
    <property type="molecule type" value="Genomic_DNA"/>
</dbReference>
<reference evidence="2 3" key="1">
    <citation type="submission" date="2023-08" db="EMBL/GenBank/DDBJ databases">
        <title>Alcaligenaceae gen. nov., a novel taxon isolated from the sludge of Yixing Pesticide Factory.</title>
        <authorList>
            <person name="Ruan L."/>
        </authorList>
    </citation>
    <scope>NUCLEOTIDE SEQUENCE [LARGE SCALE GENOMIC DNA]</scope>
    <source>
        <strain evidence="2 3">LG-2</strain>
    </source>
</reference>
<dbReference type="Proteomes" id="UP001232156">
    <property type="component" value="Unassembled WGS sequence"/>
</dbReference>